<dbReference type="PANTHER" id="PTHR35038">
    <property type="entry name" value="DISSIMILATORY SULFITE REDUCTASE SIRA"/>
    <property type="match status" value="1"/>
</dbReference>
<proteinExistence type="predicted"/>
<dbReference type="KEGG" id="atm:ANT_00240"/>
<evidence type="ECO:0000313" key="3">
    <source>
        <dbReference type="EMBL" id="BAJ62058.1"/>
    </source>
</evidence>
<organism evidence="3 4">
    <name type="scientific">Anaerolinea thermophila (strain DSM 14523 / JCM 11388 / NBRC 100420 / UNI-1)</name>
    <dbReference type="NCBI Taxonomy" id="926569"/>
    <lineage>
        <taxon>Bacteria</taxon>
        <taxon>Bacillati</taxon>
        <taxon>Chloroflexota</taxon>
        <taxon>Anaerolineae</taxon>
        <taxon>Anaerolineales</taxon>
        <taxon>Anaerolineaceae</taxon>
        <taxon>Anaerolinea</taxon>
    </lineage>
</organism>
<dbReference type="SUPFAM" id="SSF48695">
    <property type="entry name" value="Multiheme cytochromes"/>
    <property type="match status" value="1"/>
</dbReference>
<dbReference type="eggNOG" id="COG2133">
    <property type="taxonomic scope" value="Bacteria"/>
</dbReference>
<keyword evidence="1 2" id="KW-0732">Signal</keyword>
<dbReference type="InterPro" id="IPR036280">
    <property type="entry name" value="Multihaem_cyt_sf"/>
</dbReference>
<gene>
    <name evidence="3" type="ordered locus">ANT_00240</name>
</gene>
<feature type="chain" id="PRO_5003227963" evidence="2">
    <location>
        <begin position="26"/>
        <end position="549"/>
    </location>
</feature>
<dbReference type="AlphaFoldDB" id="E8MYB3"/>
<name>E8MYB3_ANATU</name>
<dbReference type="EMBL" id="AP012029">
    <property type="protein sequence ID" value="BAJ62058.1"/>
    <property type="molecule type" value="Genomic_DNA"/>
</dbReference>
<dbReference type="OrthoDB" id="9779283at2"/>
<feature type="signal peptide" evidence="2">
    <location>
        <begin position="1"/>
        <end position="25"/>
    </location>
</feature>
<evidence type="ECO:0000256" key="1">
    <source>
        <dbReference type="ARBA" id="ARBA00022729"/>
    </source>
</evidence>
<reference evidence="3 4" key="1">
    <citation type="submission" date="2010-12" db="EMBL/GenBank/DDBJ databases">
        <title>Whole genome sequence of Anaerolinea thermophila UNI-1.</title>
        <authorList>
            <person name="Narita-Yamada S."/>
            <person name="Kishi E."/>
            <person name="Watanabe Y."/>
            <person name="Takasaki K."/>
            <person name="Ankai A."/>
            <person name="Oguchi A."/>
            <person name="Fukui S."/>
            <person name="Takahashi M."/>
            <person name="Yashiro I."/>
            <person name="Hosoyama A."/>
            <person name="Sekiguchi Y."/>
            <person name="Hanada S."/>
            <person name="Fujita N."/>
        </authorList>
    </citation>
    <scope>NUCLEOTIDE SEQUENCE [LARGE SCALE GENOMIC DNA]</scope>
    <source>
        <strain evidence="4">DSM 14523 / JCM 11388 / NBRC 100420 / UNI-1</strain>
    </source>
</reference>
<accession>E8MYB3</accession>
<dbReference type="HOGENOM" id="CLU_029428_0_0_0"/>
<dbReference type="InterPro" id="IPR051829">
    <property type="entry name" value="Multiheme_Cytochr_ET"/>
</dbReference>
<protein>
    <submittedName>
        <fullName evidence="3">Cytochrome c family protein</fullName>
    </submittedName>
</protein>
<dbReference type="RefSeq" id="WP_013558456.1">
    <property type="nucleotide sequence ID" value="NC_014960.1"/>
</dbReference>
<evidence type="ECO:0000313" key="4">
    <source>
        <dbReference type="Proteomes" id="UP000008922"/>
    </source>
</evidence>
<sequence length="549" mass="59184">MVTPKRSVVLWGLPLFVLILLSACAAPVTSSPTPAIAPEEAFFKPSSNCAACHQGLKDSTGADVSIIPEWQTSVMGNAALDPYFRASVQMELLNAPQYADAIQSKCATCHTPMARVTQKAQGQETALYGEQGVLAVGHPLGKLALDGVSCTVCHQIPQPAADLRHSGDLAIDTATPMGERPLYGALPITEQNRQTMQAASGFVATQSEHVRQSQLCATCHELYLNYITADGTLSSGDALFYEQTPYSEWLASQYAGQASCQDCHMPQAQGAAPISSITPQNTYQPFFRHTFTGGNVFLLTLLRDGSVEGVRNPGGTGLDAHIARTSEFLQTRTAVLSITPPRQEGETLAFDVRIDLLTGHKFPTSFPSRRAWLHVTVKDASGKVVFESGGYDREGKISGNDNDDPKAYEPHYTRITAPDEVQIYEPVMQTVSGEVTTYQMLAASYIKDNRLLPRGFDKTQAPKVSEVIGDALNDADFLGGGDTVQYRIPLGSARAPFTVEAQLLYQSVSYRWAKNVLDSQSEPAKDFGAMLAKVGNVPVVVASASAQSR</sequence>
<dbReference type="STRING" id="926569.ANT_00240"/>
<dbReference type="Proteomes" id="UP000008922">
    <property type="component" value="Chromosome"/>
</dbReference>
<dbReference type="InParanoid" id="E8MYB3"/>
<keyword evidence="4" id="KW-1185">Reference proteome</keyword>
<dbReference type="PROSITE" id="PS51257">
    <property type="entry name" value="PROKAR_LIPOPROTEIN"/>
    <property type="match status" value="1"/>
</dbReference>
<dbReference type="Gene3D" id="1.10.1130.10">
    <property type="entry name" value="Flavocytochrome C3, Chain A"/>
    <property type="match status" value="1"/>
</dbReference>
<evidence type="ECO:0000256" key="2">
    <source>
        <dbReference type="SAM" id="SignalP"/>
    </source>
</evidence>